<dbReference type="RefSeq" id="WP_217795216.1">
    <property type="nucleotide sequence ID" value="NZ_JAHSPG010000018.1"/>
</dbReference>
<dbReference type="Proteomes" id="UP000812270">
    <property type="component" value="Unassembled WGS sequence"/>
</dbReference>
<keyword evidence="2" id="KW-0285">Flavoprotein</keyword>
<name>A0A9E2SEH7_9BACT</name>
<dbReference type="InterPro" id="IPR052174">
    <property type="entry name" value="Flavoredoxin"/>
</dbReference>
<dbReference type="InterPro" id="IPR002563">
    <property type="entry name" value="Flavin_Rdtase-like_dom"/>
</dbReference>
<dbReference type="AlphaFoldDB" id="A0A9E2SEH7"/>
<gene>
    <name evidence="4" type="ORF">KTO63_25985</name>
</gene>
<organism evidence="4 5">
    <name type="scientific">Pinibacter aurantiacus</name>
    <dbReference type="NCBI Taxonomy" id="2851599"/>
    <lineage>
        <taxon>Bacteria</taxon>
        <taxon>Pseudomonadati</taxon>
        <taxon>Bacteroidota</taxon>
        <taxon>Chitinophagia</taxon>
        <taxon>Chitinophagales</taxon>
        <taxon>Chitinophagaceae</taxon>
        <taxon>Pinibacter</taxon>
    </lineage>
</organism>
<dbReference type="GO" id="GO:0010181">
    <property type="term" value="F:FMN binding"/>
    <property type="evidence" value="ECO:0007669"/>
    <property type="project" value="InterPro"/>
</dbReference>
<evidence type="ECO:0000313" key="4">
    <source>
        <dbReference type="EMBL" id="MBV4360642.1"/>
    </source>
</evidence>
<dbReference type="EMBL" id="JAHSPG010000018">
    <property type="protein sequence ID" value="MBV4360642.1"/>
    <property type="molecule type" value="Genomic_DNA"/>
</dbReference>
<sequence>MHIVSVPNILYFGAPVVLIGTTNEDGSYNLAPMSSAFWLGWRCVIGLAAFSKTTQNIQRNGECVLNLASVNNAAAVNKLARTTGSDPVPLGKQQKGYYHKREKFAHAGLTPITADIVNAPMVKECDVQLEAKLMHTRSLAEEDEAMKNKIMVMELQIVRVHLEEDILMTNDANKVDPNKWKPLIMSFQKLYGIGDEVHYSTLSEIPEVLYRTPDIDKASMINSPY</sequence>
<evidence type="ECO:0000313" key="5">
    <source>
        <dbReference type="Proteomes" id="UP000812270"/>
    </source>
</evidence>
<dbReference type="Pfam" id="PF01613">
    <property type="entry name" value="Flavin_Reduct"/>
    <property type="match status" value="1"/>
</dbReference>
<reference evidence="4" key="1">
    <citation type="submission" date="2021-06" db="EMBL/GenBank/DDBJ databases">
        <authorList>
            <person name="Huq M.A."/>
        </authorList>
    </citation>
    <scope>NUCLEOTIDE SEQUENCE</scope>
    <source>
        <strain evidence="4">MAH-26</strain>
    </source>
</reference>
<comment type="cofactor">
    <cofactor evidence="1">
        <name>FMN</name>
        <dbReference type="ChEBI" id="CHEBI:58210"/>
    </cofactor>
</comment>
<keyword evidence="5" id="KW-1185">Reference proteome</keyword>
<evidence type="ECO:0000256" key="2">
    <source>
        <dbReference type="ARBA" id="ARBA00022630"/>
    </source>
</evidence>
<evidence type="ECO:0000259" key="3">
    <source>
        <dbReference type="Pfam" id="PF01613"/>
    </source>
</evidence>
<protein>
    <submittedName>
        <fullName evidence="4">Flavin reductase family protein</fullName>
    </submittedName>
</protein>
<dbReference type="PANTHER" id="PTHR43567:SF1">
    <property type="entry name" value="FLAVOREDOXIN"/>
    <property type="match status" value="1"/>
</dbReference>
<evidence type="ECO:0000256" key="1">
    <source>
        <dbReference type="ARBA" id="ARBA00001917"/>
    </source>
</evidence>
<proteinExistence type="predicted"/>
<comment type="caution">
    <text evidence="4">The sequence shown here is derived from an EMBL/GenBank/DDBJ whole genome shotgun (WGS) entry which is preliminary data.</text>
</comment>
<feature type="domain" description="Flavin reductase like" evidence="3">
    <location>
        <begin position="12"/>
        <end position="165"/>
    </location>
</feature>
<dbReference type="PANTHER" id="PTHR43567">
    <property type="entry name" value="FLAVOREDOXIN-RELATED-RELATED"/>
    <property type="match status" value="1"/>
</dbReference>
<accession>A0A9E2SEH7</accession>